<dbReference type="GO" id="GO:0008320">
    <property type="term" value="F:protein transmembrane transporter activity"/>
    <property type="evidence" value="ECO:0007669"/>
    <property type="project" value="TreeGrafter"/>
</dbReference>
<protein>
    <submittedName>
        <fullName evidence="5">Uncharacterized protein</fullName>
    </submittedName>
</protein>
<dbReference type="GO" id="GO:0042721">
    <property type="term" value="C:TIM22 mitochondrial import inner membrane insertion complex"/>
    <property type="evidence" value="ECO:0007669"/>
    <property type="project" value="InterPro"/>
</dbReference>
<reference evidence="5 6" key="1">
    <citation type="submission" date="2021-07" db="EMBL/GenBank/DDBJ databases">
        <title>The Aristolochia fimbriata genome: insights into angiosperm evolution, floral development and chemical biosynthesis.</title>
        <authorList>
            <person name="Jiao Y."/>
        </authorList>
    </citation>
    <scope>NUCLEOTIDE SEQUENCE [LARGE SCALE GENOMIC DNA]</scope>
    <source>
        <strain evidence="5">IBCAS-2021</strain>
        <tissue evidence="5">Leaf</tissue>
    </source>
</reference>
<keyword evidence="6" id="KW-1185">Reference proteome</keyword>
<dbReference type="AlphaFoldDB" id="A0AAV7E4P6"/>
<evidence type="ECO:0000313" key="5">
    <source>
        <dbReference type="EMBL" id="KAG9443813.1"/>
    </source>
</evidence>
<keyword evidence="2" id="KW-0812">Transmembrane</keyword>
<sequence length="172" mass="18867">MDSEIGFDFPCASVTVDSIIRFGVAGCGWGFFTGQYEANRNGMAGRSRASFVIKSVGKYGLQCGLFAGMFSATRCGIQRYRMEKDWVNASVAGAVTGAALAARTRNWTQIFGSAILQVREGLAIDVKEELPPPHYLFWPMSSFCAQGSSLLCLDIGWCQLWRVPVRGNQNRC</sequence>
<proteinExistence type="predicted"/>
<accession>A0AAV7E4P6</accession>
<dbReference type="PANTHER" id="PTHR14110:SF5">
    <property type="entry name" value="OUTER ENVELOPE PORE PROTEIN 16-4, CHLOROPLASTIC"/>
    <property type="match status" value="1"/>
</dbReference>
<dbReference type="GO" id="GO:0045039">
    <property type="term" value="P:protein insertion into mitochondrial inner membrane"/>
    <property type="evidence" value="ECO:0007669"/>
    <property type="project" value="InterPro"/>
</dbReference>
<dbReference type="GO" id="GO:0030943">
    <property type="term" value="F:mitochondrion targeting sequence binding"/>
    <property type="evidence" value="ECO:0007669"/>
    <property type="project" value="TreeGrafter"/>
</dbReference>
<evidence type="ECO:0000313" key="6">
    <source>
        <dbReference type="Proteomes" id="UP000825729"/>
    </source>
</evidence>
<comment type="subcellular location">
    <subcellularLocation>
        <location evidence="1">Membrane</location>
        <topology evidence="1">Multi-pass membrane protein</topology>
    </subcellularLocation>
</comment>
<dbReference type="Proteomes" id="UP000825729">
    <property type="component" value="Unassembled WGS sequence"/>
</dbReference>
<organism evidence="5 6">
    <name type="scientific">Aristolochia fimbriata</name>
    <name type="common">White veined hardy Dutchman's pipe vine</name>
    <dbReference type="NCBI Taxonomy" id="158543"/>
    <lineage>
        <taxon>Eukaryota</taxon>
        <taxon>Viridiplantae</taxon>
        <taxon>Streptophyta</taxon>
        <taxon>Embryophyta</taxon>
        <taxon>Tracheophyta</taxon>
        <taxon>Spermatophyta</taxon>
        <taxon>Magnoliopsida</taxon>
        <taxon>Magnoliidae</taxon>
        <taxon>Piperales</taxon>
        <taxon>Aristolochiaceae</taxon>
        <taxon>Aristolochia</taxon>
    </lineage>
</organism>
<evidence type="ECO:0000256" key="2">
    <source>
        <dbReference type="ARBA" id="ARBA00022692"/>
    </source>
</evidence>
<dbReference type="Pfam" id="PF02466">
    <property type="entry name" value="Tim17"/>
    <property type="match status" value="1"/>
</dbReference>
<keyword evidence="3" id="KW-1133">Transmembrane helix</keyword>
<name>A0AAV7E4P6_ARIFI</name>
<evidence type="ECO:0000256" key="3">
    <source>
        <dbReference type="ARBA" id="ARBA00022989"/>
    </source>
</evidence>
<evidence type="ECO:0000256" key="4">
    <source>
        <dbReference type="ARBA" id="ARBA00023136"/>
    </source>
</evidence>
<dbReference type="InterPro" id="IPR039175">
    <property type="entry name" value="TIM22"/>
</dbReference>
<keyword evidence="4" id="KW-0472">Membrane</keyword>
<dbReference type="PANTHER" id="PTHR14110">
    <property type="entry name" value="MITOCHONDRIAL IMPORT INNER MEMBRANE TRANSLOCASE SUBUNIT TIM22"/>
    <property type="match status" value="1"/>
</dbReference>
<evidence type="ECO:0000256" key="1">
    <source>
        <dbReference type="ARBA" id="ARBA00004141"/>
    </source>
</evidence>
<dbReference type="EMBL" id="JAINDJ010000006">
    <property type="protein sequence ID" value="KAG9443813.1"/>
    <property type="molecule type" value="Genomic_DNA"/>
</dbReference>
<comment type="caution">
    <text evidence="5">The sequence shown here is derived from an EMBL/GenBank/DDBJ whole genome shotgun (WGS) entry which is preliminary data.</text>
</comment>
<gene>
    <name evidence="5" type="ORF">H6P81_015153</name>
</gene>